<dbReference type="OrthoDB" id="40823at2759"/>
<feature type="transmembrane region" description="Helical" evidence="2">
    <location>
        <begin position="413"/>
        <end position="438"/>
    </location>
</feature>
<comment type="caution">
    <text evidence="3">The sequence shown here is derived from an EMBL/GenBank/DDBJ whole genome shotgun (WGS) entry which is preliminary data.</text>
</comment>
<evidence type="ECO:0000256" key="1">
    <source>
        <dbReference type="SAM" id="MobiDB-lite"/>
    </source>
</evidence>
<feature type="transmembrane region" description="Helical" evidence="2">
    <location>
        <begin position="364"/>
        <end position="385"/>
    </location>
</feature>
<accession>A0A511KP60</accession>
<keyword evidence="2" id="KW-1133">Transmembrane helix</keyword>
<proteinExistence type="predicted"/>
<protein>
    <recommendedName>
        <fullName evidence="5">Peptidase M50B-like-domain containing protein</fullName>
    </recommendedName>
</protein>
<keyword evidence="2" id="KW-0812">Transmembrane</keyword>
<dbReference type="Proteomes" id="UP000321518">
    <property type="component" value="Unassembled WGS sequence"/>
</dbReference>
<keyword evidence="2" id="KW-0472">Membrane</keyword>
<feature type="transmembrane region" description="Helical" evidence="2">
    <location>
        <begin position="298"/>
        <end position="317"/>
    </location>
</feature>
<dbReference type="AlphaFoldDB" id="A0A511KP60"/>
<gene>
    <name evidence="3" type="ORF">Rt10032_c16g5742</name>
</gene>
<evidence type="ECO:0000313" key="3">
    <source>
        <dbReference type="EMBL" id="GEM11725.1"/>
    </source>
</evidence>
<dbReference type="InterPro" id="IPR049500">
    <property type="entry name" value="Peptidase_M50B-like"/>
</dbReference>
<feature type="region of interest" description="Disordered" evidence="1">
    <location>
        <begin position="1"/>
        <end position="24"/>
    </location>
</feature>
<organism evidence="3 4">
    <name type="scientific">Rhodotorula toruloides</name>
    <name type="common">Yeast</name>
    <name type="synonym">Rhodosporidium toruloides</name>
    <dbReference type="NCBI Taxonomy" id="5286"/>
    <lineage>
        <taxon>Eukaryota</taxon>
        <taxon>Fungi</taxon>
        <taxon>Dikarya</taxon>
        <taxon>Basidiomycota</taxon>
        <taxon>Pucciniomycotina</taxon>
        <taxon>Microbotryomycetes</taxon>
        <taxon>Sporidiobolales</taxon>
        <taxon>Sporidiobolaceae</taxon>
        <taxon>Rhodotorula</taxon>
    </lineage>
</organism>
<evidence type="ECO:0008006" key="5">
    <source>
        <dbReference type="Google" id="ProtNLM"/>
    </source>
</evidence>
<name>A0A511KP60_RHOTO</name>
<feature type="transmembrane region" description="Helical" evidence="2">
    <location>
        <begin position="220"/>
        <end position="240"/>
    </location>
</feature>
<evidence type="ECO:0000256" key="2">
    <source>
        <dbReference type="SAM" id="Phobius"/>
    </source>
</evidence>
<dbReference type="Pfam" id="PF13398">
    <property type="entry name" value="Peptidase_M50B"/>
    <property type="match status" value="1"/>
</dbReference>
<sequence>MVSSPRYGLERSGTTEETGRSDQGITAGVRLRLLLTRPQTHRLSAGTDIVTKTLTTDATNFGPPAVQTEYTTWGVTETRTAKVVEVTVYEGSGTTITLTPPQIVTDTLLPTSTAPQVSTVVDPQTTYITSTAVRTLTLASSATVIATPELSTNTRPETLPTTPPPCLTLTSSSFTFTASPTASSRPAEPSSTAAPNAPDCQPGEADERVGGLFTPTAEQAWTLIAAAIYVVGITIAWNLWGLRWLLYSFKSCTVFVHESGHLLGLLLSGQRLYRFTIDPNSGGATHTVPGTLLRTPSLFLGPLSSLLFGAGLLFSAFDIRAAKYSSLAVGVLWVPVVVLQGNWVSRVNGLLPVGVLIGLWFVDHAYALRFYVLFFGVMSLFYVVWDTMDDFFHRKQNECCVVMIESNTAVSATLWFGLFFGLACLAFVGTVLGGLAYWRETGRAMYCEAQAFLPT</sequence>
<dbReference type="EMBL" id="BJWK01000016">
    <property type="protein sequence ID" value="GEM11725.1"/>
    <property type="molecule type" value="Genomic_DNA"/>
</dbReference>
<evidence type="ECO:0000313" key="4">
    <source>
        <dbReference type="Proteomes" id="UP000321518"/>
    </source>
</evidence>
<reference evidence="3 4" key="1">
    <citation type="submission" date="2019-07" db="EMBL/GenBank/DDBJ databases">
        <title>Rhodotorula toruloides NBRC10032 genome sequencing.</title>
        <authorList>
            <person name="Shida Y."/>
            <person name="Takaku H."/>
            <person name="Ogasawara W."/>
            <person name="Mori K."/>
        </authorList>
    </citation>
    <scope>NUCLEOTIDE SEQUENCE [LARGE SCALE GENOMIC DNA]</scope>
    <source>
        <strain evidence="3 4">NBRC10032</strain>
    </source>
</reference>
<feature type="region of interest" description="Disordered" evidence="1">
    <location>
        <begin position="177"/>
        <end position="209"/>
    </location>
</feature>
<feature type="compositionally biased region" description="Low complexity" evidence="1">
    <location>
        <begin position="177"/>
        <end position="195"/>
    </location>
</feature>
<dbReference type="PANTHER" id="PTHR33979">
    <property type="entry name" value="OS02G0221600 PROTEIN"/>
    <property type="match status" value="1"/>
</dbReference>
<dbReference type="PANTHER" id="PTHR33979:SF2">
    <property type="entry name" value="PEPTIDASE M50B-LIKE-DOMAIN-CONTAINING PROTEIN"/>
    <property type="match status" value="1"/>
</dbReference>